<sequence length="78" mass="9621">MFPKMNFLGIMTKVRRGYRPQINDDEGEFFDYVDFIDHCWKKFDADNRLLRFEDFIMNHGRNKEIKRVSINKEEEEKK</sequence>
<protein>
    <submittedName>
        <fullName evidence="1">Uncharacterized protein</fullName>
    </submittedName>
</protein>
<organism evidence="1 2">
    <name type="scientific">Tritrichomonas musculus</name>
    <dbReference type="NCBI Taxonomy" id="1915356"/>
    <lineage>
        <taxon>Eukaryota</taxon>
        <taxon>Metamonada</taxon>
        <taxon>Parabasalia</taxon>
        <taxon>Tritrichomonadida</taxon>
        <taxon>Tritrichomonadidae</taxon>
        <taxon>Tritrichomonas</taxon>
    </lineage>
</organism>
<reference evidence="1 2" key="1">
    <citation type="submission" date="2024-04" db="EMBL/GenBank/DDBJ databases">
        <title>Tritrichomonas musculus Genome.</title>
        <authorList>
            <person name="Alves-Ferreira E."/>
            <person name="Grigg M."/>
            <person name="Lorenzi H."/>
            <person name="Galac M."/>
        </authorList>
    </citation>
    <scope>NUCLEOTIDE SEQUENCE [LARGE SCALE GENOMIC DNA]</scope>
    <source>
        <strain evidence="1 2">EAF2021</strain>
    </source>
</reference>
<evidence type="ECO:0000313" key="2">
    <source>
        <dbReference type="Proteomes" id="UP001470230"/>
    </source>
</evidence>
<comment type="caution">
    <text evidence="1">The sequence shown here is derived from an EMBL/GenBank/DDBJ whole genome shotgun (WGS) entry which is preliminary data.</text>
</comment>
<gene>
    <name evidence="1" type="ORF">M9Y10_043052</name>
</gene>
<dbReference type="Proteomes" id="UP001470230">
    <property type="component" value="Unassembled WGS sequence"/>
</dbReference>
<name>A0ABR2JYL4_9EUKA</name>
<proteinExistence type="predicted"/>
<keyword evidence="2" id="KW-1185">Reference proteome</keyword>
<evidence type="ECO:0000313" key="1">
    <source>
        <dbReference type="EMBL" id="KAK8883950.1"/>
    </source>
</evidence>
<accession>A0ABR2JYL4</accession>
<dbReference type="EMBL" id="JAPFFF010000008">
    <property type="protein sequence ID" value="KAK8883950.1"/>
    <property type="molecule type" value="Genomic_DNA"/>
</dbReference>